<dbReference type="AlphaFoldDB" id="A0A8J3ITQ9"/>
<comment type="cofactor">
    <cofactor evidence="6">
        <name>Zn(2+)</name>
        <dbReference type="ChEBI" id="CHEBI:29105"/>
    </cofactor>
    <text evidence="6">Binds 1 zinc ion.</text>
</comment>
<keyword evidence="3 6" id="KW-0378">Hydrolase</keyword>
<dbReference type="Proteomes" id="UP000597444">
    <property type="component" value="Unassembled WGS sequence"/>
</dbReference>
<comment type="similarity">
    <text evidence="6">Belongs to the peptidase M3 family.</text>
</comment>
<accession>A0A8J3ITQ9</accession>
<evidence type="ECO:0000256" key="6">
    <source>
        <dbReference type="RuleBase" id="RU003435"/>
    </source>
</evidence>
<dbReference type="InterPro" id="IPR001567">
    <property type="entry name" value="Pept_M3A_M3B_dom"/>
</dbReference>
<gene>
    <name evidence="9" type="ORF">KSF_104160</name>
</gene>
<feature type="region of interest" description="Disordered" evidence="7">
    <location>
        <begin position="580"/>
        <end position="601"/>
    </location>
</feature>
<evidence type="ECO:0000256" key="1">
    <source>
        <dbReference type="ARBA" id="ARBA00022670"/>
    </source>
</evidence>
<protein>
    <submittedName>
        <fullName evidence="9">Oligoendopeptidase F</fullName>
    </submittedName>
</protein>
<keyword evidence="4 6" id="KW-0862">Zinc</keyword>
<dbReference type="SUPFAM" id="SSF55486">
    <property type="entry name" value="Metalloproteases ('zincins'), catalytic domain"/>
    <property type="match status" value="1"/>
</dbReference>
<dbReference type="GO" id="GO:0006518">
    <property type="term" value="P:peptide metabolic process"/>
    <property type="evidence" value="ECO:0007669"/>
    <property type="project" value="TreeGrafter"/>
</dbReference>
<organism evidence="9 10">
    <name type="scientific">Reticulibacter mediterranei</name>
    <dbReference type="NCBI Taxonomy" id="2778369"/>
    <lineage>
        <taxon>Bacteria</taxon>
        <taxon>Bacillati</taxon>
        <taxon>Chloroflexota</taxon>
        <taxon>Ktedonobacteria</taxon>
        <taxon>Ktedonobacterales</taxon>
        <taxon>Reticulibacteraceae</taxon>
        <taxon>Reticulibacter</taxon>
    </lineage>
</organism>
<keyword evidence="10" id="KW-1185">Reference proteome</keyword>
<evidence type="ECO:0000313" key="10">
    <source>
        <dbReference type="Proteomes" id="UP000597444"/>
    </source>
</evidence>
<feature type="domain" description="Peptidase M3A/M3B catalytic" evidence="8">
    <location>
        <begin position="163"/>
        <end position="555"/>
    </location>
</feature>
<proteinExistence type="inferred from homology"/>
<evidence type="ECO:0000256" key="2">
    <source>
        <dbReference type="ARBA" id="ARBA00022723"/>
    </source>
</evidence>
<dbReference type="GO" id="GO:0046872">
    <property type="term" value="F:metal ion binding"/>
    <property type="evidence" value="ECO:0007669"/>
    <property type="project" value="UniProtKB-UniRule"/>
</dbReference>
<comment type="caution">
    <text evidence="9">The sequence shown here is derived from an EMBL/GenBank/DDBJ whole genome shotgun (WGS) entry which is preliminary data.</text>
</comment>
<dbReference type="Gene3D" id="1.10.1370.30">
    <property type="match status" value="1"/>
</dbReference>
<evidence type="ECO:0000259" key="8">
    <source>
        <dbReference type="Pfam" id="PF01432"/>
    </source>
</evidence>
<evidence type="ECO:0000256" key="5">
    <source>
        <dbReference type="ARBA" id="ARBA00023049"/>
    </source>
</evidence>
<evidence type="ECO:0000313" key="9">
    <source>
        <dbReference type="EMBL" id="GHP00369.1"/>
    </source>
</evidence>
<dbReference type="EMBL" id="BNJK01000002">
    <property type="protein sequence ID" value="GHP00369.1"/>
    <property type="molecule type" value="Genomic_DNA"/>
</dbReference>
<keyword evidence="1 6" id="KW-0645">Protease</keyword>
<keyword evidence="2 6" id="KW-0479">Metal-binding</keyword>
<evidence type="ECO:0000256" key="3">
    <source>
        <dbReference type="ARBA" id="ARBA00022801"/>
    </source>
</evidence>
<keyword evidence="5 6" id="KW-0482">Metalloprotease</keyword>
<sequence>MYHPLPQSSEAFEALHWAEIEPWYRELTETTLAPDTLEPWLRQWSRLSALVDETTTRLEIAITRNTADETLSQRQQRFQDEIFTQVQQSDQQIKQQLLTSGLSAEGFALPLSKLQTDALLFRAENVSLLNEEKQLVQAYVSIKGAQTVQWEGKEIPIVLLYPHMQDPDREFRQRAWRTFNERKLEDREALFELWVKGLQVRQQMARNAGYNNYREYRWQQLYRFDYTPDDCKAFYKAVQQVVVPVASQLAQKRRKLLGVERLRPWDIAPDPLSSAVDPRASSAPRAIEDIAVLLSTLADLFRQIDPALGDYVETMIKEQGFDLEARANKAPGGYNAPLEVKQLPFIFGSVMTIQQVVWLLFHEVGHAFHTFEARGLPYVHQRSMLPMEFAEVASTSMEFIASLYLSSCGLCSKEEARRLRLQQMEEALLSLPAIIRGDAFQHWVYENPEQAQDLEAVGRKWAELGRRFEPDLDWSEWEGANSNGWLYGHFFEAPFYYIEYAFALIGALQIWRNYLRDPQGTIQQYRQALALGATRSLPELYRAAGAQFAFDVTILQETVQFVTGKIEELEQEMEESQAILDQSRTSCRGERHSSQKCMQKR</sequence>
<dbReference type="GO" id="GO:0004222">
    <property type="term" value="F:metalloendopeptidase activity"/>
    <property type="evidence" value="ECO:0007669"/>
    <property type="project" value="InterPro"/>
</dbReference>
<dbReference type="Pfam" id="PF01432">
    <property type="entry name" value="Peptidase_M3"/>
    <property type="match status" value="1"/>
</dbReference>
<evidence type="ECO:0000256" key="4">
    <source>
        <dbReference type="ARBA" id="ARBA00022833"/>
    </source>
</evidence>
<dbReference type="GO" id="GO:0006508">
    <property type="term" value="P:proteolysis"/>
    <property type="evidence" value="ECO:0007669"/>
    <property type="project" value="UniProtKB-KW"/>
</dbReference>
<dbReference type="RefSeq" id="WP_220210888.1">
    <property type="nucleotide sequence ID" value="NZ_BNJK01000002.1"/>
</dbReference>
<dbReference type="PANTHER" id="PTHR11804">
    <property type="entry name" value="PROTEASE M3 THIMET OLIGOPEPTIDASE-RELATED"/>
    <property type="match status" value="1"/>
</dbReference>
<dbReference type="InterPro" id="IPR045090">
    <property type="entry name" value="Pept_M3A_M3B"/>
</dbReference>
<reference evidence="9" key="1">
    <citation type="submission" date="2020-10" db="EMBL/GenBank/DDBJ databases">
        <title>Taxonomic study of unclassified bacteria belonging to the class Ktedonobacteria.</title>
        <authorList>
            <person name="Yabe S."/>
            <person name="Wang C.M."/>
            <person name="Zheng Y."/>
            <person name="Sakai Y."/>
            <person name="Cavaletti L."/>
            <person name="Monciardini P."/>
            <person name="Donadio S."/>
        </authorList>
    </citation>
    <scope>NUCLEOTIDE SEQUENCE</scope>
    <source>
        <strain evidence="9">ID150040</strain>
    </source>
</reference>
<evidence type="ECO:0000256" key="7">
    <source>
        <dbReference type="SAM" id="MobiDB-lite"/>
    </source>
</evidence>
<name>A0A8J3ITQ9_9CHLR</name>
<dbReference type="PANTHER" id="PTHR11804:SF48">
    <property type="entry name" value="PUTATIVE-RELATED"/>
    <property type="match status" value="1"/>
</dbReference>
<dbReference type="CDD" id="cd09606">
    <property type="entry name" value="M3B_PepF"/>
    <property type="match status" value="1"/>
</dbReference>